<dbReference type="InterPro" id="IPR008207">
    <property type="entry name" value="Sig_transdc_His_kin_Hpt_dom"/>
</dbReference>
<comment type="function">
    <text evidence="11">Involved in the transmission of sensory signals from the chemoreceptors to the flagellar motors. CheA is autophosphorylated; it can transfer its phosphate group to either CheB or CheY.</text>
</comment>
<dbReference type="PRINTS" id="PR00344">
    <property type="entry name" value="BCTRLSENSOR"/>
</dbReference>
<dbReference type="InterPro" id="IPR002545">
    <property type="entry name" value="CheW-lke_dom"/>
</dbReference>
<dbReference type="SUPFAM" id="SSF47384">
    <property type="entry name" value="Homodimeric domain of signal transducing histidine kinase"/>
    <property type="match status" value="1"/>
</dbReference>
<feature type="domain" description="Histidine kinase" evidence="14">
    <location>
        <begin position="346"/>
        <end position="524"/>
    </location>
</feature>
<keyword evidence="7" id="KW-0547">Nucleotide-binding</keyword>
<dbReference type="SUPFAM" id="SSF55874">
    <property type="entry name" value="ATPase domain of HSP90 chaperone/DNA topoisomerase II/histidine kinase"/>
    <property type="match status" value="1"/>
</dbReference>
<dbReference type="InterPro" id="IPR004358">
    <property type="entry name" value="Sig_transdc_His_kin-like_C"/>
</dbReference>
<sequence length="671" mass="71368">MTHDPMIELRATFFAECEELIEGLHDALQRLQDGCTDPETVNTVFRAVHSIKGNAGAFGLQELVDFAHGFESAMEEVRAGRVPITPESVRLFISAADRLQDLVALAQTGAPLAVAPDLVGGEPASGLPSPEDEIDFTPTPLALDLAEDDTRAHPPIWLIRFAPAEGLYRSGNESLWILRALSALGPTTTRCILPDDLPPPSPDNAETPLLEWEVRLQGDVTREDIAQVFDFVADVCRLDVTQTDAPLAWQPGPNVAAEADTSPPTPPTSHPGDVSPTVRVDLDRIDRLMNQVGELVINQAMLAQSIAEAGLSQHASITSGLDSFMMLTRDIQESVMMIRAQPVKLLFQRMARIAREASANSGKQIRFRTEGDATEIDKTVLERLSDPLTHMVRNAVSHGIEPAAQRLAAGKPAEGSITLSASHRAGRVLIEIADDGAGIDRNKVRAAAIQRGLIAPDAQLCDAEIDNLLFSPGFSTAAQLSSLSGRGVGMDVVRSALSLLGGRIAIASSPGAGTRFSISLPLTLAVLDGMVVSAGGQTLVVPLSAIIETAMLLPERVHQLGSGRAVMMIRQDCVPLFDLGEKLGFHPRRETGAAGIVILIAQEDGRRAALIVDRIMEQRQVVIKGLSEIHGRIPGVAAATILGDGQIALILDPADLVGPAVPPLPLLKAAG</sequence>
<dbReference type="SMART" id="SM01231">
    <property type="entry name" value="H-kinase_dim"/>
    <property type="match status" value="1"/>
</dbReference>
<evidence type="ECO:0000256" key="10">
    <source>
        <dbReference type="ARBA" id="ARBA00023012"/>
    </source>
</evidence>
<dbReference type="RefSeq" id="WP_101498669.1">
    <property type="nucleotide sequence ID" value="NZ_CP025583.1"/>
</dbReference>
<keyword evidence="4" id="KW-0145">Chemotaxis</keyword>
<dbReference type="InterPro" id="IPR004105">
    <property type="entry name" value="CheA-like_dim"/>
</dbReference>
<evidence type="ECO:0000256" key="1">
    <source>
        <dbReference type="ARBA" id="ARBA00000085"/>
    </source>
</evidence>
<dbReference type="SMART" id="SM00387">
    <property type="entry name" value="HATPase_c"/>
    <property type="match status" value="1"/>
</dbReference>
<dbReference type="EMBL" id="CP025583">
    <property type="protein sequence ID" value="AUM73285.1"/>
    <property type="molecule type" value="Genomic_DNA"/>
</dbReference>
<dbReference type="PROSITE" id="PS50894">
    <property type="entry name" value="HPT"/>
    <property type="match status" value="1"/>
</dbReference>
<evidence type="ECO:0000313" key="18">
    <source>
        <dbReference type="Proteomes" id="UP000234882"/>
    </source>
</evidence>
<dbReference type="Gene3D" id="1.10.287.560">
    <property type="entry name" value="Histidine kinase CheA-like, homodimeric domain"/>
    <property type="match status" value="1"/>
</dbReference>
<dbReference type="GO" id="GO:0005737">
    <property type="term" value="C:cytoplasm"/>
    <property type="evidence" value="ECO:0007669"/>
    <property type="project" value="InterPro"/>
</dbReference>
<evidence type="ECO:0000256" key="6">
    <source>
        <dbReference type="ARBA" id="ARBA00022679"/>
    </source>
</evidence>
<protein>
    <recommendedName>
        <fullName evidence="3">Chemotaxis protein CheA</fullName>
        <ecNumber evidence="2">2.7.13.3</ecNumber>
    </recommendedName>
</protein>
<evidence type="ECO:0000256" key="3">
    <source>
        <dbReference type="ARBA" id="ARBA00021495"/>
    </source>
</evidence>
<dbReference type="InterPro" id="IPR051315">
    <property type="entry name" value="Bact_Chemotaxis_CheA"/>
</dbReference>
<dbReference type="PANTHER" id="PTHR43395">
    <property type="entry name" value="SENSOR HISTIDINE KINASE CHEA"/>
    <property type="match status" value="1"/>
</dbReference>
<keyword evidence="10" id="KW-0902">Two-component regulatory system</keyword>
<dbReference type="InterPro" id="IPR036641">
    <property type="entry name" value="HPT_dom_sf"/>
</dbReference>
<dbReference type="InterPro" id="IPR003594">
    <property type="entry name" value="HATPase_dom"/>
</dbReference>
<dbReference type="AlphaFoldDB" id="A0A2K9MFI4"/>
<evidence type="ECO:0000256" key="2">
    <source>
        <dbReference type="ARBA" id="ARBA00012438"/>
    </source>
</evidence>
<evidence type="ECO:0000256" key="8">
    <source>
        <dbReference type="ARBA" id="ARBA00022777"/>
    </source>
</evidence>
<dbReference type="CDD" id="cd16916">
    <property type="entry name" value="HATPase_CheA-like"/>
    <property type="match status" value="1"/>
</dbReference>
<evidence type="ECO:0000259" key="14">
    <source>
        <dbReference type="PROSITE" id="PS50109"/>
    </source>
</evidence>
<dbReference type="Pfam" id="PF01627">
    <property type="entry name" value="Hpt"/>
    <property type="match status" value="1"/>
</dbReference>
<dbReference type="EC" id="2.7.13.3" evidence="2"/>
<dbReference type="KEGG" id="paru:CYR75_02345"/>
<dbReference type="SMART" id="SM00073">
    <property type="entry name" value="HPT"/>
    <property type="match status" value="1"/>
</dbReference>
<evidence type="ECO:0000256" key="11">
    <source>
        <dbReference type="ARBA" id="ARBA00035100"/>
    </source>
</evidence>
<evidence type="ECO:0000259" key="15">
    <source>
        <dbReference type="PROSITE" id="PS50851"/>
    </source>
</evidence>
<dbReference type="Gene3D" id="1.20.120.160">
    <property type="entry name" value="HPT domain"/>
    <property type="match status" value="1"/>
</dbReference>
<dbReference type="SUPFAM" id="SSF47226">
    <property type="entry name" value="Histidine-containing phosphotransfer domain, HPT domain"/>
    <property type="match status" value="1"/>
</dbReference>
<feature type="domain" description="CheW-like" evidence="15">
    <location>
        <begin position="526"/>
        <end position="662"/>
    </location>
</feature>
<dbReference type="OrthoDB" id="9803176at2"/>
<dbReference type="InterPro" id="IPR037006">
    <property type="entry name" value="CheA-like_homodim_sf"/>
</dbReference>
<name>A0A2K9MFI4_9RHOB</name>
<dbReference type="InterPro" id="IPR005467">
    <property type="entry name" value="His_kinase_dom"/>
</dbReference>
<keyword evidence="9" id="KW-0067">ATP-binding</keyword>
<keyword evidence="18" id="KW-1185">Reference proteome</keyword>
<reference evidence="18" key="1">
    <citation type="submission" date="2017-12" db="EMBL/GenBank/DDBJ databases">
        <title>Genomic analysis of Paracoccus sp. CBA4604.</title>
        <authorList>
            <person name="Roh S.W."/>
            <person name="Kim J.Y."/>
            <person name="Kim J.S."/>
        </authorList>
    </citation>
    <scope>NUCLEOTIDE SEQUENCE [LARGE SCALE GENOMIC DNA]</scope>
    <source>
        <strain evidence="18">CBA4604</strain>
    </source>
</reference>
<dbReference type="InterPro" id="IPR036097">
    <property type="entry name" value="HisK_dim/P_sf"/>
</dbReference>
<dbReference type="Proteomes" id="UP000234882">
    <property type="component" value="Chromosome"/>
</dbReference>
<dbReference type="Pfam" id="PF02895">
    <property type="entry name" value="H-kinase_dim"/>
    <property type="match status" value="1"/>
</dbReference>
<dbReference type="InterPro" id="IPR036890">
    <property type="entry name" value="HATPase_C_sf"/>
</dbReference>
<dbReference type="Pfam" id="PF01584">
    <property type="entry name" value="CheW"/>
    <property type="match status" value="1"/>
</dbReference>
<evidence type="ECO:0000256" key="9">
    <source>
        <dbReference type="ARBA" id="ARBA00022840"/>
    </source>
</evidence>
<feature type="modified residue" description="Phosphohistidine" evidence="12">
    <location>
        <position position="49"/>
    </location>
</feature>
<dbReference type="GO" id="GO:0005524">
    <property type="term" value="F:ATP binding"/>
    <property type="evidence" value="ECO:0007669"/>
    <property type="project" value="UniProtKB-KW"/>
</dbReference>
<feature type="region of interest" description="Disordered" evidence="13">
    <location>
        <begin position="248"/>
        <end position="276"/>
    </location>
</feature>
<dbReference type="GO" id="GO:0006935">
    <property type="term" value="P:chemotaxis"/>
    <property type="evidence" value="ECO:0007669"/>
    <property type="project" value="UniProtKB-KW"/>
</dbReference>
<dbReference type="InterPro" id="IPR036061">
    <property type="entry name" value="CheW-like_dom_sf"/>
</dbReference>
<evidence type="ECO:0000256" key="5">
    <source>
        <dbReference type="ARBA" id="ARBA00022553"/>
    </source>
</evidence>
<organism evidence="17 18">
    <name type="scientific">Paracoccus jeotgali</name>
    <dbReference type="NCBI Taxonomy" id="2065379"/>
    <lineage>
        <taxon>Bacteria</taxon>
        <taxon>Pseudomonadati</taxon>
        <taxon>Pseudomonadota</taxon>
        <taxon>Alphaproteobacteria</taxon>
        <taxon>Rhodobacterales</taxon>
        <taxon>Paracoccaceae</taxon>
        <taxon>Paracoccus</taxon>
    </lineage>
</organism>
<dbReference type="PROSITE" id="PS50109">
    <property type="entry name" value="HIS_KIN"/>
    <property type="match status" value="1"/>
</dbReference>
<keyword evidence="5 12" id="KW-0597">Phosphoprotein</keyword>
<dbReference type="FunFam" id="3.30.565.10:FF:000016">
    <property type="entry name" value="Chemotaxis protein CheA, putative"/>
    <property type="match status" value="1"/>
</dbReference>
<dbReference type="CDD" id="cd00088">
    <property type="entry name" value="HPT"/>
    <property type="match status" value="1"/>
</dbReference>
<dbReference type="Gene3D" id="3.30.565.10">
    <property type="entry name" value="Histidine kinase-like ATPase, C-terminal domain"/>
    <property type="match status" value="1"/>
</dbReference>
<dbReference type="PANTHER" id="PTHR43395:SF10">
    <property type="entry name" value="CHEMOTAXIS PROTEIN CHEA"/>
    <property type="match status" value="1"/>
</dbReference>
<evidence type="ECO:0000256" key="13">
    <source>
        <dbReference type="SAM" id="MobiDB-lite"/>
    </source>
</evidence>
<evidence type="ECO:0000259" key="16">
    <source>
        <dbReference type="PROSITE" id="PS50894"/>
    </source>
</evidence>
<proteinExistence type="predicted"/>
<accession>A0A2K9MFI4</accession>
<dbReference type="SMART" id="SM00260">
    <property type="entry name" value="CheW"/>
    <property type="match status" value="1"/>
</dbReference>
<evidence type="ECO:0000313" key="17">
    <source>
        <dbReference type="EMBL" id="AUM73285.1"/>
    </source>
</evidence>
<evidence type="ECO:0000256" key="7">
    <source>
        <dbReference type="ARBA" id="ARBA00022741"/>
    </source>
</evidence>
<evidence type="ECO:0000256" key="4">
    <source>
        <dbReference type="ARBA" id="ARBA00022500"/>
    </source>
</evidence>
<dbReference type="PROSITE" id="PS50851">
    <property type="entry name" value="CHEW"/>
    <property type="match status" value="1"/>
</dbReference>
<gene>
    <name evidence="17" type="ORF">CYR75_02345</name>
</gene>
<feature type="domain" description="HPt" evidence="16">
    <location>
        <begin position="2"/>
        <end position="106"/>
    </location>
</feature>
<dbReference type="GO" id="GO:0000155">
    <property type="term" value="F:phosphorelay sensor kinase activity"/>
    <property type="evidence" value="ECO:0007669"/>
    <property type="project" value="InterPro"/>
</dbReference>
<dbReference type="Pfam" id="PF02518">
    <property type="entry name" value="HATPase_c"/>
    <property type="match status" value="1"/>
</dbReference>
<keyword evidence="8" id="KW-0418">Kinase</keyword>
<comment type="catalytic activity">
    <reaction evidence="1">
        <text>ATP + protein L-histidine = ADP + protein N-phospho-L-histidine.</text>
        <dbReference type="EC" id="2.7.13.3"/>
    </reaction>
</comment>
<dbReference type="CDD" id="cd00731">
    <property type="entry name" value="CheA_reg"/>
    <property type="match status" value="1"/>
</dbReference>
<evidence type="ECO:0000256" key="12">
    <source>
        <dbReference type="PROSITE-ProRule" id="PRU00110"/>
    </source>
</evidence>
<keyword evidence="6" id="KW-0808">Transferase</keyword>
<dbReference type="Gene3D" id="2.30.30.40">
    <property type="entry name" value="SH3 Domains"/>
    <property type="match status" value="1"/>
</dbReference>
<dbReference type="SUPFAM" id="SSF50341">
    <property type="entry name" value="CheW-like"/>
    <property type="match status" value="1"/>
</dbReference>